<feature type="domain" description="CRAL-TRIO" evidence="2">
    <location>
        <begin position="1"/>
        <end position="75"/>
    </location>
</feature>
<accession>A0A2T9YZG6</accession>
<dbReference type="OrthoDB" id="43460at2759"/>
<evidence type="ECO:0000256" key="1">
    <source>
        <dbReference type="SAM" id="Coils"/>
    </source>
</evidence>
<dbReference type="CDD" id="cd00170">
    <property type="entry name" value="SEC14"/>
    <property type="match status" value="1"/>
</dbReference>
<feature type="coiled-coil region" evidence="1">
    <location>
        <begin position="133"/>
        <end position="178"/>
    </location>
</feature>
<evidence type="ECO:0000313" key="3">
    <source>
        <dbReference type="EMBL" id="PVU97730.1"/>
    </source>
</evidence>
<reference evidence="3 4" key="1">
    <citation type="journal article" date="2018" name="MBio">
        <title>Comparative Genomics Reveals the Core Gene Toolbox for the Fungus-Insect Symbiosis.</title>
        <authorList>
            <person name="Wang Y."/>
            <person name="Stata M."/>
            <person name="Wang W."/>
            <person name="Stajich J.E."/>
            <person name="White M.M."/>
            <person name="Moncalvo J.M."/>
        </authorList>
    </citation>
    <scope>NUCLEOTIDE SEQUENCE [LARGE SCALE GENOMIC DNA]</scope>
    <source>
        <strain evidence="3 4">SWE-8-4</strain>
    </source>
</reference>
<dbReference type="SUPFAM" id="SSF52087">
    <property type="entry name" value="CRAL/TRIO domain"/>
    <property type="match status" value="1"/>
</dbReference>
<dbReference type="PANTHER" id="PTHR46590:SF1">
    <property type="entry name" value="PHOSPHATIDYLINOSITOL TRANSFER PROTEIN CSR1"/>
    <property type="match status" value="1"/>
</dbReference>
<dbReference type="EMBL" id="MBFR01000008">
    <property type="protein sequence ID" value="PVU97730.1"/>
    <property type="molecule type" value="Genomic_DNA"/>
</dbReference>
<keyword evidence="4" id="KW-1185">Reference proteome</keyword>
<dbReference type="Proteomes" id="UP000245383">
    <property type="component" value="Unassembled WGS sequence"/>
</dbReference>
<dbReference type="PROSITE" id="PS50191">
    <property type="entry name" value="CRAL_TRIO"/>
    <property type="match status" value="1"/>
</dbReference>
<dbReference type="InterPro" id="IPR036865">
    <property type="entry name" value="CRAL-TRIO_dom_sf"/>
</dbReference>
<proteinExistence type="predicted"/>
<evidence type="ECO:0000259" key="2">
    <source>
        <dbReference type="PROSITE" id="PS50191"/>
    </source>
</evidence>
<dbReference type="InterPro" id="IPR052432">
    <property type="entry name" value="PITP/CRAL-TRIO"/>
</dbReference>
<protein>
    <recommendedName>
        <fullName evidence="2">CRAL-TRIO domain-containing protein</fullName>
    </recommendedName>
</protein>
<comment type="caution">
    <text evidence="3">The sequence shown here is derived from an EMBL/GenBank/DDBJ whole genome shotgun (WGS) entry which is preliminary data.</text>
</comment>
<dbReference type="Pfam" id="PF00650">
    <property type="entry name" value="CRAL_TRIO"/>
    <property type="match status" value="1"/>
</dbReference>
<dbReference type="Gene3D" id="3.40.525.10">
    <property type="entry name" value="CRAL-TRIO lipid binding domain"/>
    <property type="match status" value="1"/>
</dbReference>
<gene>
    <name evidence="3" type="ORF">BB561_000386</name>
</gene>
<sequence length="201" mass="22982">MFLKYLEAYYPECLAVTLVHAGPFWFSGAFRMISPWIDPIVAQKIQFTKNLAGLEQFIDTDQIPKQYIAAESSSRIRNKSSTVSAANGFEYKYVLPQKGENDKMSDAEGKKAALEARNLIIKELKQLTIDWIKAGKEARIENATQEQKTAEIELHDRRDECQERLAAAARELDQYTRARTHYHRIGVLQNDGTVNWASLQK</sequence>
<dbReference type="STRING" id="133385.A0A2T9YZG6"/>
<name>A0A2T9YZG6_9FUNG</name>
<evidence type="ECO:0000313" key="4">
    <source>
        <dbReference type="Proteomes" id="UP000245383"/>
    </source>
</evidence>
<dbReference type="PANTHER" id="PTHR46590">
    <property type="entry name" value="PHOSPHATIDYLINOSITOL TRANSFER PROTEIN CSR1-RELATED"/>
    <property type="match status" value="1"/>
</dbReference>
<keyword evidence="1" id="KW-0175">Coiled coil</keyword>
<organism evidence="3 4">
    <name type="scientific">Smittium simulii</name>
    <dbReference type="NCBI Taxonomy" id="133385"/>
    <lineage>
        <taxon>Eukaryota</taxon>
        <taxon>Fungi</taxon>
        <taxon>Fungi incertae sedis</taxon>
        <taxon>Zoopagomycota</taxon>
        <taxon>Kickxellomycotina</taxon>
        <taxon>Harpellomycetes</taxon>
        <taxon>Harpellales</taxon>
        <taxon>Legeriomycetaceae</taxon>
        <taxon>Smittium</taxon>
    </lineage>
</organism>
<dbReference type="InterPro" id="IPR001251">
    <property type="entry name" value="CRAL-TRIO_dom"/>
</dbReference>
<dbReference type="AlphaFoldDB" id="A0A2T9YZG6"/>